<feature type="compositionally biased region" description="Low complexity" evidence="1">
    <location>
        <begin position="25"/>
        <end position="34"/>
    </location>
</feature>
<dbReference type="AlphaFoldDB" id="A0A914DDI9"/>
<protein>
    <recommendedName>
        <fullName evidence="2">Domain of unknown function DB domain-containing protein</fullName>
    </recommendedName>
</protein>
<organism evidence="3 4">
    <name type="scientific">Acrobeloides nanus</name>
    <dbReference type="NCBI Taxonomy" id="290746"/>
    <lineage>
        <taxon>Eukaryota</taxon>
        <taxon>Metazoa</taxon>
        <taxon>Ecdysozoa</taxon>
        <taxon>Nematoda</taxon>
        <taxon>Chromadorea</taxon>
        <taxon>Rhabditida</taxon>
        <taxon>Tylenchina</taxon>
        <taxon>Cephalobomorpha</taxon>
        <taxon>Cephaloboidea</taxon>
        <taxon>Cephalobidae</taxon>
        <taxon>Acrobeloides</taxon>
    </lineage>
</organism>
<name>A0A914DDI9_9BILA</name>
<dbReference type="InterPro" id="IPR002602">
    <property type="entry name" value="DB"/>
</dbReference>
<evidence type="ECO:0000259" key="2">
    <source>
        <dbReference type="Pfam" id="PF01682"/>
    </source>
</evidence>
<dbReference type="Pfam" id="PF01682">
    <property type="entry name" value="DB"/>
    <property type="match status" value="1"/>
</dbReference>
<feature type="compositionally biased region" description="Polar residues" evidence="1">
    <location>
        <begin position="245"/>
        <end position="291"/>
    </location>
</feature>
<feature type="region of interest" description="Disordered" evidence="1">
    <location>
        <begin position="245"/>
        <end position="299"/>
    </location>
</feature>
<sequence length="523" mass="56573">MCPNACSPCFGNQGDNRSNTNKNESPNSPSVSPPRVAAGQTSYVPNSQQSNTIQQTIPNNAGNGPPLVLQQTANVGRQAYNNGVPQTSIQQQPYQPTNNAGPPVFQQTPNQGAQFPSGAQQFSAPQTLAPYQPFSGFSPFSVPSQSPFFNPFVPTSFSPAAFSVAPFGGLTFAPPASFGPAFTPAPIIFPQTAASVVPPSISQQAVPSYQPYQQVPQSVSQPLPQPTYTQNQSYRIHVTEHATNYNNANQESSQRIQSTFVRQPPKQYSTTGNANGQQQSGRYSTNTNVNPVEQGKQPPARYIPTYNQQARPKQIHSTQTSYVNRGNAPPPAPIIVSPNVQPAPQVSQTNPPAIVQGIPHGITIQPPTAPPESIINNNLPIGNHIDTQPFKIDKATCPRQPNWEPCISKELANERFRNCCQRLGEGCAQLCTYDQNLATLQIAVLTGRCPIGKVADMMICASGYEDATPCCEAYGVFEPGFQHCRPYCNPAAGLPNDGMIAEKYRCLGKLSQIQRCFYVTQRP</sequence>
<reference evidence="4" key="1">
    <citation type="submission" date="2022-11" db="UniProtKB">
        <authorList>
            <consortium name="WormBaseParasite"/>
        </authorList>
    </citation>
    <scope>IDENTIFICATION</scope>
</reference>
<dbReference type="PANTHER" id="PTHR21679">
    <property type="entry name" value="DOMAIN OF UNKNOWN FUNCTION DB DOMAIN-CONTAINING PROTEIN-RELATED"/>
    <property type="match status" value="1"/>
</dbReference>
<dbReference type="WBParaSite" id="ACRNAN_scaffold2420.g16193.t1">
    <property type="protein sequence ID" value="ACRNAN_scaffold2420.g16193.t1"/>
    <property type="gene ID" value="ACRNAN_scaffold2420.g16193"/>
</dbReference>
<feature type="domain" description="Domain of unknown function DB" evidence="2">
    <location>
        <begin position="419"/>
        <end position="517"/>
    </location>
</feature>
<keyword evidence="3" id="KW-1185">Reference proteome</keyword>
<evidence type="ECO:0000313" key="4">
    <source>
        <dbReference type="WBParaSite" id="ACRNAN_scaffold2420.g16193.t1"/>
    </source>
</evidence>
<feature type="compositionally biased region" description="Polar residues" evidence="1">
    <location>
        <begin position="13"/>
        <end position="24"/>
    </location>
</feature>
<evidence type="ECO:0000313" key="3">
    <source>
        <dbReference type="Proteomes" id="UP000887540"/>
    </source>
</evidence>
<dbReference type="Proteomes" id="UP000887540">
    <property type="component" value="Unplaced"/>
</dbReference>
<feature type="region of interest" description="Disordered" evidence="1">
    <location>
        <begin position="1"/>
        <end position="47"/>
    </location>
</feature>
<dbReference type="PANTHER" id="PTHR21679:SF6">
    <property type="entry name" value="DOMAIN OF UNKNOWN FUNCTION DB DOMAIN-CONTAINING PROTEIN"/>
    <property type="match status" value="1"/>
</dbReference>
<evidence type="ECO:0000256" key="1">
    <source>
        <dbReference type="SAM" id="MobiDB-lite"/>
    </source>
</evidence>
<accession>A0A914DDI9</accession>
<feature type="region of interest" description="Disordered" evidence="1">
    <location>
        <begin position="87"/>
        <end position="120"/>
    </location>
</feature>
<proteinExistence type="predicted"/>